<dbReference type="PATRIC" id="fig|1423770.3.peg.226"/>
<protein>
    <recommendedName>
        <fullName evidence="4">Preprotein translocase subunit SecB</fullName>
    </recommendedName>
</protein>
<evidence type="ECO:0000256" key="1">
    <source>
        <dbReference type="ARBA" id="ARBA00009990"/>
    </source>
</evidence>
<dbReference type="InterPro" id="IPR035958">
    <property type="entry name" value="SecB-like_sf"/>
</dbReference>
<dbReference type="Gene3D" id="3.10.420.10">
    <property type="entry name" value="SecB-like"/>
    <property type="match status" value="1"/>
</dbReference>
<dbReference type="GO" id="GO:0051262">
    <property type="term" value="P:protein tetramerization"/>
    <property type="evidence" value="ECO:0007669"/>
    <property type="project" value="InterPro"/>
</dbReference>
<dbReference type="AlphaFoldDB" id="A0A0R1QH29"/>
<name>A0A0R1QH29_9LACO</name>
<evidence type="ECO:0000313" key="3">
    <source>
        <dbReference type="Proteomes" id="UP000050872"/>
    </source>
</evidence>
<dbReference type="Pfam" id="PF02556">
    <property type="entry name" value="SecB"/>
    <property type="match status" value="1"/>
</dbReference>
<dbReference type="STRING" id="1423770.FD29_GL000228"/>
<evidence type="ECO:0000313" key="2">
    <source>
        <dbReference type="EMBL" id="KRL44111.1"/>
    </source>
</evidence>
<comment type="caution">
    <text evidence="2">The sequence shown here is derived from an EMBL/GenBank/DDBJ whole genome shotgun (WGS) entry which is preliminary data.</text>
</comment>
<accession>A0A0R1QH29</accession>
<dbReference type="SUPFAM" id="SSF54611">
    <property type="entry name" value="SecB-like"/>
    <property type="match status" value="1"/>
</dbReference>
<evidence type="ECO:0008006" key="4">
    <source>
        <dbReference type="Google" id="ProtNLM"/>
    </source>
</evidence>
<reference evidence="2 3" key="1">
    <citation type="journal article" date="2015" name="Genome Announc.">
        <title>Expanding the biotechnology potential of lactobacilli through comparative genomics of 213 strains and associated genera.</title>
        <authorList>
            <person name="Sun Z."/>
            <person name="Harris H.M."/>
            <person name="McCann A."/>
            <person name="Guo C."/>
            <person name="Argimon S."/>
            <person name="Zhang W."/>
            <person name="Yang X."/>
            <person name="Jeffery I.B."/>
            <person name="Cooney J.C."/>
            <person name="Kagawa T.F."/>
            <person name="Liu W."/>
            <person name="Song Y."/>
            <person name="Salvetti E."/>
            <person name="Wrobel A."/>
            <person name="Rasinkangas P."/>
            <person name="Parkhill J."/>
            <person name="Rea M.C."/>
            <person name="O'Sullivan O."/>
            <person name="Ritari J."/>
            <person name="Douillard F.P."/>
            <person name="Paul Ross R."/>
            <person name="Yang R."/>
            <person name="Briner A.E."/>
            <person name="Felis G.E."/>
            <person name="de Vos W.M."/>
            <person name="Barrangou R."/>
            <person name="Klaenhammer T.R."/>
            <person name="Caufield P.W."/>
            <person name="Cui Y."/>
            <person name="Zhang H."/>
            <person name="O'Toole P.W."/>
        </authorList>
    </citation>
    <scope>NUCLEOTIDE SEQUENCE [LARGE SCALE GENOMIC DNA]</scope>
    <source>
        <strain evidence="2 3">DSM 14500</strain>
    </source>
</reference>
<dbReference type="OrthoDB" id="1699164at2"/>
<dbReference type="Proteomes" id="UP000050872">
    <property type="component" value="Unassembled WGS sequence"/>
</dbReference>
<keyword evidence="3" id="KW-1185">Reference proteome</keyword>
<gene>
    <name evidence="2" type="ORF">FD29_GL000228</name>
</gene>
<dbReference type="PANTHER" id="PTHR36918">
    <property type="match status" value="1"/>
</dbReference>
<organism evidence="2 3">
    <name type="scientific">Companilactobacillus mindensis DSM 14500</name>
    <dbReference type="NCBI Taxonomy" id="1423770"/>
    <lineage>
        <taxon>Bacteria</taxon>
        <taxon>Bacillati</taxon>
        <taxon>Bacillota</taxon>
        <taxon>Bacilli</taxon>
        <taxon>Lactobacillales</taxon>
        <taxon>Lactobacillaceae</taxon>
        <taxon>Companilactobacillus</taxon>
    </lineage>
</organism>
<dbReference type="RefSeq" id="WP_057887937.1">
    <property type="nucleotide sequence ID" value="NZ_AZEZ01000057.1"/>
</dbReference>
<dbReference type="InterPro" id="IPR003708">
    <property type="entry name" value="SecB"/>
</dbReference>
<dbReference type="GO" id="GO:0051082">
    <property type="term" value="F:unfolded protein binding"/>
    <property type="evidence" value="ECO:0007669"/>
    <property type="project" value="InterPro"/>
</dbReference>
<sequence length="134" mass="15228">MAVLEFNGYKVKEMSYKSNPNFKKEKNLFLNPKLKVENNVQDNKIEVNLYVKVGSLDDESMPFEVKCAVEGTFVYNADQDENNMGVDVFIRNNAVAILYPYIRSLVATLTTSSNEFPGYNMPTINVGEVLKEKN</sequence>
<dbReference type="EMBL" id="AZEZ01000057">
    <property type="protein sequence ID" value="KRL44111.1"/>
    <property type="molecule type" value="Genomic_DNA"/>
</dbReference>
<dbReference type="PANTHER" id="PTHR36918:SF1">
    <property type="entry name" value="PROTEIN-EXPORT PROTEIN SECB"/>
    <property type="match status" value="1"/>
</dbReference>
<proteinExistence type="inferred from homology"/>
<comment type="similarity">
    <text evidence="1">Belongs to the SecB family.</text>
</comment>
<dbReference type="GO" id="GO:0015031">
    <property type="term" value="P:protein transport"/>
    <property type="evidence" value="ECO:0007669"/>
    <property type="project" value="InterPro"/>
</dbReference>